<evidence type="ECO:0000313" key="1">
    <source>
        <dbReference type="EMBL" id="NMH24225.1"/>
    </source>
</evidence>
<organism evidence="1 2">
    <name type="scientific">Flavobacterium solisilvae</name>
    <dbReference type="NCBI Taxonomy" id="1852019"/>
    <lineage>
        <taxon>Bacteria</taxon>
        <taxon>Pseudomonadati</taxon>
        <taxon>Bacteroidota</taxon>
        <taxon>Flavobacteriia</taxon>
        <taxon>Flavobacteriales</taxon>
        <taxon>Flavobacteriaceae</taxon>
        <taxon>Flavobacterium</taxon>
    </lineage>
</organism>
<name>A0ABX1QT73_9FLAO</name>
<dbReference type="Proteomes" id="UP000767947">
    <property type="component" value="Unassembled WGS sequence"/>
</dbReference>
<protein>
    <recommendedName>
        <fullName evidence="3">Histidine kinase</fullName>
    </recommendedName>
</protein>
<evidence type="ECO:0000313" key="2">
    <source>
        <dbReference type="Proteomes" id="UP000767947"/>
    </source>
</evidence>
<evidence type="ECO:0008006" key="3">
    <source>
        <dbReference type="Google" id="ProtNLM"/>
    </source>
</evidence>
<keyword evidence="2" id="KW-1185">Reference proteome</keyword>
<proteinExistence type="predicted"/>
<dbReference type="RefSeq" id="WP_169522802.1">
    <property type="nucleotide sequence ID" value="NZ_JAAMPT010000196.1"/>
</dbReference>
<sequence>MVKFLKNIFRFSLICSLPFLILLSSYIYFDPFKVIRDYDDYSFPFVIPNRDYVSTSVFIKNYKREQYDSFILGSSRTLAFKPSSWKNYLEYESKPFMFDASKESIYGIYTKLRFLDTRKIPIKNALILFCRDVTFKEVKNHSGHLFIKHPDVSNESKFKFHLEFFKAYLDVKFLFNFYAYKISGDYKSYMTGYIEKRKITFDKITNEINILDQEKEINESPEKYYQGRKDIFYKRTIETTDSENQIKAEQLFFLNGIKAILEKNKTSYKIVLSPLYEQKKFSKKDIKLLKNMFGEKIYDFSGKNFLTEDKHNYYETSHFRPKVGNLILEKIYQ</sequence>
<comment type="caution">
    <text evidence="1">The sequence shown here is derived from an EMBL/GenBank/DDBJ whole genome shotgun (WGS) entry which is preliminary data.</text>
</comment>
<gene>
    <name evidence="1" type="ORF">G6042_02970</name>
</gene>
<dbReference type="EMBL" id="JAAMPT010000196">
    <property type="protein sequence ID" value="NMH24225.1"/>
    <property type="molecule type" value="Genomic_DNA"/>
</dbReference>
<reference evidence="1 2" key="1">
    <citation type="submission" date="2020-02" db="EMBL/GenBank/DDBJ databases">
        <title>Flavobacterium sp. genome.</title>
        <authorList>
            <person name="Jung H.S."/>
            <person name="Baek J.H."/>
            <person name="Jeon C.O."/>
        </authorList>
    </citation>
    <scope>NUCLEOTIDE SEQUENCE [LARGE SCALE GENOMIC DNA]</scope>
    <source>
        <strain evidence="1 2">SE-s27</strain>
    </source>
</reference>
<accession>A0ABX1QT73</accession>